<gene>
    <name evidence="2" type="ORF">DYB25_004661</name>
</gene>
<name>A0A397BYI0_APHAT</name>
<dbReference type="VEuPathDB" id="FungiDB:H257_15656"/>
<evidence type="ECO:0000313" key="2">
    <source>
        <dbReference type="EMBL" id="RHY27383.1"/>
    </source>
</evidence>
<evidence type="ECO:0000313" key="3">
    <source>
        <dbReference type="Proteomes" id="UP000266239"/>
    </source>
</evidence>
<accession>A0A397BYI0</accession>
<comment type="caution">
    <text evidence="2">The sequence shown here is derived from an EMBL/GenBank/DDBJ whole genome shotgun (WGS) entry which is preliminary data.</text>
</comment>
<organism evidence="2 3">
    <name type="scientific">Aphanomyces astaci</name>
    <name type="common">Crayfish plague agent</name>
    <dbReference type="NCBI Taxonomy" id="112090"/>
    <lineage>
        <taxon>Eukaryota</taxon>
        <taxon>Sar</taxon>
        <taxon>Stramenopiles</taxon>
        <taxon>Oomycota</taxon>
        <taxon>Saprolegniomycetes</taxon>
        <taxon>Saprolegniales</taxon>
        <taxon>Verrucalvaceae</taxon>
        <taxon>Aphanomyces</taxon>
    </lineage>
</organism>
<dbReference type="EMBL" id="QUTA01002379">
    <property type="protein sequence ID" value="RHY27383.1"/>
    <property type="molecule type" value="Genomic_DNA"/>
</dbReference>
<evidence type="ECO:0000256" key="1">
    <source>
        <dbReference type="SAM" id="Coils"/>
    </source>
</evidence>
<dbReference type="Proteomes" id="UP000266239">
    <property type="component" value="Unassembled WGS sequence"/>
</dbReference>
<proteinExistence type="predicted"/>
<dbReference type="AlphaFoldDB" id="A0A397BYI0"/>
<protein>
    <submittedName>
        <fullName evidence="2">Uncharacterized protein</fullName>
    </submittedName>
</protein>
<reference evidence="2 3" key="1">
    <citation type="submission" date="2018-08" db="EMBL/GenBank/DDBJ databases">
        <title>Aphanomyces genome sequencing and annotation.</title>
        <authorList>
            <person name="Minardi D."/>
            <person name="Oidtmann B."/>
            <person name="Van Der Giezen M."/>
            <person name="Studholme D.J."/>
        </authorList>
    </citation>
    <scope>NUCLEOTIDE SEQUENCE [LARGE SCALE GENOMIC DNA]</scope>
    <source>
        <strain evidence="2 3">Yx</strain>
    </source>
</reference>
<keyword evidence="1" id="KW-0175">Coiled coil</keyword>
<feature type="coiled-coil region" evidence="1">
    <location>
        <begin position="77"/>
        <end position="104"/>
    </location>
</feature>
<sequence length="384" mass="44626">MNPRLIIATSFAMDTAKAADKVQARKARKRAYLRQFMQGYRVKVKDATHLLREQVTALEAEYARRSFPTMMPWHEVADTLQTERSKSETEAHQLRRKLRSVEALSRVMQQWVVAHLATIPRSPDAAVQTWRNVTLLKDPTSRQLGKDWILQQMYHNTDRMFASHGFPAIASMQAMYEVDVQASHTNDAECMYYHAKRQMESAPPDAIMRFMYRHHLCRILMADGDIPVTYPTVQEQTKTTALHQLTNSKGEWFNVLVGDFSTPTRCVVVAQQIHDDEAYGMIGARQRTRMLWYDFEYIASAGRWMYRTLYINSQTFVRDGTLSPLSVEANDFDMPKHMHPQDEAAFRRQAKTHIQHIYDLSCDTFRHIYLHMLLAGHLQDVVQV</sequence>